<proteinExistence type="inferred from homology"/>
<dbReference type="Proteomes" id="UP000054549">
    <property type="component" value="Unassembled WGS sequence"/>
</dbReference>
<feature type="region of interest" description="Disordered" evidence="6">
    <location>
        <begin position="288"/>
        <end position="530"/>
    </location>
</feature>
<dbReference type="InParanoid" id="A0A0C2X9N4"/>
<comment type="subcellular location">
    <subcellularLocation>
        <location evidence="1">Nucleus</location>
    </subcellularLocation>
</comment>
<evidence type="ECO:0000313" key="8">
    <source>
        <dbReference type="Proteomes" id="UP000054549"/>
    </source>
</evidence>
<feature type="compositionally biased region" description="Low complexity" evidence="6">
    <location>
        <begin position="319"/>
        <end position="328"/>
    </location>
</feature>
<evidence type="ECO:0000256" key="2">
    <source>
        <dbReference type="ARBA" id="ARBA00010239"/>
    </source>
</evidence>
<protein>
    <recommendedName>
        <fullName evidence="9">SNF5-domain-containing protein</fullName>
    </recommendedName>
</protein>
<dbReference type="GO" id="GO:0006338">
    <property type="term" value="P:chromatin remodeling"/>
    <property type="evidence" value="ECO:0007669"/>
    <property type="project" value="InterPro"/>
</dbReference>
<feature type="compositionally biased region" description="Low complexity" evidence="6">
    <location>
        <begin position="644"/>
        <end position="654"/>
    </location>
</feature>
<dbReference type="InterPro" id="IPR013088">
    <property type="entry name" value="Znf_NHR/GATA"/>
</dbReference>
<dbReference type="Gene3D" id="3.30.50.10">
    <property type="entry name" value="Erythroid Transcription Factor GATA-1, subunit A"/>
    <property type="match status" value="1"/>
</dbReference>
<evidence type="ECO:0000256" key="4">
    <source>
        <dbReference type="ARBA" id="ARBA00023163"/>
    </source>
</evidence>
<keyword evidence="5" id="KW-0539">Nucleus</keyword>
<reference evidence="7 8" key="1">
    <citation type="submission" date="2014-04" db="EMBL/GenBank/DDBJ databases">
        <title>Evolutionary Origins and Diversification of the Mycorrhizal Mutualists.</title>
        <authorList>
            <consortium name="DOE Joint Genome Institute"/>
            <consortium name="Mycorrhizal Genomics Consortium"/>
            <person name="Kohler A."/>
            <person name="Kuo A."/>
            <person name="Nagy L.G."/>
            <person name="Floudas D."/>
            <person name="Copeland A."/>
            <person name="Barry K.W."/>
            <person name="Cichocki N."/>
            <person name="Veneault-Fourrey C."/>
            <person name="LaButti K."/>
            <person name="Lindquist E.A."/>
            <person name="Lipzen A."/>
            <person name="Lundell T."/>
            <person name="Morin E."/>
            <person name="Murat C."/>
            <person name="Riley R."/>
            <person name="Ohm R."/>
            <person name="Sun H."/>
            <person name="Tunlid A."/>
            <person name="Henrissat B."/>
            <person name="Grigoriev I.V."/>
            <person name="Hibbett D.S."/>
            <person name="Martin F."/>
        </authorList>
    </citation>
    <scope>NUCLEOTIDE SEQUENCE [LARGE SCALE GENOMIC DNA]</scope>
    <source>
        <strain evidence="7 8">Koide BX008</strain>
    </source>
</reference>
<feature type="compositionally biased region" description="Polar residues" evidence="6">
    <location>
        <begin position="443"/>
        <end position="460"/>
    </location>
</feature>
<dbReference type="InterPro" id="IPR006939">
    <property type="entry name" value="SNF5"/>
</dbReference>
<evidence type="ECO:0008006" key="9">
    <source>
        <dbReference type="Google" id="ProtNLM"/>
    </source>
</evidence>
<evidence type="ECO:0000313" key="7">
    <source>
        <dbReference type="EMBL" id="KIL66006.1"/>
    </source>
</evidence>
<dbReference type="GO" id="GO:0006355">
    <property type="term" value="P:regulation of DNA-templated transcription"/>
    <property type="evidence" value="ECO:0007669"/>
    <property type="project" value="InterPro"/>
</dbReference>
<dbReference type="STRING" id="946122.A0A0C2X9N4"/>
<accession>A0A0C2X9N4</accession>
<evidence type="ECO:0000256" key="6">
    <source>
        <dbReference type="SAM" id="MobiDB-lite"/>
    </source>
</evidence>
<organism evidence="7 8">
    <name type="scientific">Amanita muscaria (strain Koide BX008)</name>
    <dbReference type="NCBI Taxonomy" id="946122"/>
    <lineage>
        <taxon>Eukaryota</taxon>
        <taxon>Fungi</taxon>
        <taxon>Dikarya</taxon>
        <taxon>Basidiomycota</taxon>
        <taxon>Agaricomycotina</taxon>
        <taxon>Agaricomycetes</taxon>
        <taxon>Agaricomycetidae</taxon>
        <taxon>Agaricales</taxon>
        <taxon>Pluteineae</taxon>
        <taxon>Amanitaceae</taxon>
        <taxon>Amanita</taxon>
    </lineage>
</organism>
<feature type="compositionally biased region" description="Low complexity" evidence="6">
    <location>
        <begin position="1447"/>
        <end position="1461"/>
    </location>
</feature>
<feature type="compositionally biased region" description="Low complexity" evidence="6">
    <location>
        <begin position="474"/>
        <end position="506"/>
    </location>
</feature>
<feature type="compositionally biased region" description="Basic residues" evidence="6">
    <location>
        <begin position="1149"/>
        <end position="1160"/>
    </location>
</feature>
<keyword evidence="8" id="KW-1185">Reference proteome</keyword>
<sequence length="1595" mass="172229">MSSNAYPAPYPHQSHQSPQQAQAGGSINPALLASFQHNQQQSKFPSYGGGSVNPAHLLNGMGSMNHNPQQQQMQAMINPAQVLQQQQHHNTMNTGGMPQGGMNNFFDVGVGMGSPNNNMNMGMGSINPAALTGGGHPSGANTLNAAMMGMGANSSMSNTSNMNLSTMMMNQMNPNAGGNFSQMNMNAMNPAPNPPNQAHAMAASNINASAALSSLGMTKEQFSALSPKDRQFVWQKATAALQQQSQMQFNQGAQHISAQAANAAQGLGNHPPTMDQFQNQDMLQSLLGRSMSSGNTGGNTMNVATNPAAAMPNFYDRPSSSASTSSHSQMPRSDASSGGGMHAHQMMPPPPPRPPTAQSQGHHSRPNTAMAHHSPTSAMHPPLPVQRPPSRSQQQQPQMPRPDSRGQQFQAGQQGIQRPPSRAQHMSAVAGAMNGFPPKHPQAQPSGQPFSGMGTMQSPVQHYPGGFPPQVHLGQQPSPQQVQQSSSHSFVGQASPSPTTTVPGSPLRVSKRKLGPEGSGSPRLGFGFHGSMGPPTVVPKTSSENLAQVGQMAVMGMNNATQSLNVNGGMYPALPSHSPRPGSANSGGHGMHHNMMDIGPSTSVMPTMDVASKNSVLGMGLNIGPEMMPSTGRGSQPPPPSHPIQPQSHSRQSSMPPQFPSVPPQAVPLGQQHMRQGSLPPSAAMLNNVPVKNEMRSSVPPAPVLLPGGSGSVSQGAPGPMPSIATAPPTNQGPPLPAGANPATTKITLVPLAESLVNIPDLSEEEVKNIHAWMKTDQEYDAVLRKTKERMAAEMVEIFGPRTLPWWEKGSLDATMHRSRKGRENFDIRYPRKPKDPSQRRKGARREGLKLPQRLNSEDVSKPEQLVPIRLEFDVEHHKMRDTFVWNLNDPIVTPEHFAQTLIEDYNLAPSYHAIITKSIQDQLSDYKAHTVNYDGDDSDAVVVQADTTLEDVALKGKLDDENSAWWEAWRKRLRAEYLESTKQSAGKSKKRRKCADEKIKEKPMTIDEFDIDEQALNEEMRILIKLDVVVGSMKLDDQFEWDLDNTHASPEEFADVYAQDLGLGGEFKTAIAHSIREQVQGYQKSLFLVGHPSDGTTIQDEELRSSFLPILTSGARSLDQVQSYTPLLNLLSDGEIERSEREREKDMVKRRKRNTRGRRGIALPDREPIRTYRTPAIGFPELDPAILALAAAASAPSRRAAAAAASVTIANMVASENGVPFMPQPLPSAPQQPPPQVSKEKKVNGFFKAPLVPQSALRPRAHVAAPTPSTATDITKLPAPLEDDPPPAIRALPDNKITKVISAKRQKELEREAKEKEYVDGQHPNFIDGVWHCSNCGCPESIAIGRRKGPLGDKSQCGTCGKYWHRHRRPRPVEYTPDPDYHNGLRRDTEIAKSASKKKGRAQLFAVAAEASEPQTPSRSNGDVENTSRAQTPLPSIPADDDRAISPVSTASSSSEPPLSQKVKVNGTSHAKLAAPVTPIPTAHGSPSLRAAYTGTPPSSPAKAWPPQWLANALQAMRAKYPKDRFELTTKKSAGNAPGTNVGNPEWRLKCLDCPGKLYTPGPGETLSNYEVHLKNRQHRQRVAERLNNGTSST</sequence>
<dbReference type="HOGENOM" id="CLU_001742_1_0_1"/>
<name>A0A0C2X9N4_AMAMK</name>
<dbReference type="Pfam" id="PF04855">
    <property type="entry name" value="SNF5"/>
    <property type="match status" value="1"/>
</dbReference>
<dbReference type="EMBL" id="KN818238">
    <property type="protein sequence ID" value="KIL66006.1"/>
    <property type="molecule type" value="Genomic_DNA"/>
</dbReference>
<dbReference type="OrthoDB" id="515064at2759"/>
<feature type="region of interest" description="Disordered" evidence="6">
    <location>
        <begin position="818"/>
        <end position="859"/>
    </location>
</feature>
<dbReference type="GO" id="GO:0000228">
    <property type="term" value="C:nuclear chromosome"/>
    <property type="evidence" value="ECO:0007669"/>
    <property type="project" value="InterPro"/>
</dbReference>
<evidence type="ECO:0000256" key="1">
    <source>
        <dbReference type="ARBA" id="ARBA00004123"/>
    </source>
</evidence>
<gene>
    <name evidence="7" type="ORF">M378DRAFT_161217</name>
</gene>
<feature type="compositionally biased region" description="Low complexity" evidence="6">
    <location>
        <begin position="11"/>
        <end position="24"/>
    </location>
</feature>
<feature type="compositionally biased region" description="Pro residues" evidence="6">
    <location>
        <begin position="657"/>
        <end position="666"/>
    </location>
</feature>
<evidence type="ECO:0000256" key="5">
    <source>
        <dbReference type="ARBA" id="ARBA00023242"/>
    </source>
</evidence>
<keyword evidence="4" id="KW-0804">Transcription</keyword>
<dbReference type="GO" id="GO:0008270">
    <property type="term" value="F:zinc ion binding"/>
    <property type="evidence" value="ECO:0007669"/>
    <property type="project" value="InterPro"/>
</dbReference>
<feature type="region of interest" description="Disordered" evidence="6">
    <location>
        <begin position="1262"/>
        <end position="1290"/>
    </location>
</feature>
<keyword evidence="3" id="KW-0805">Transcription regulation</keyword>
<feature type="compositionally biased region" description="Low complexity" evidence="6">
    <location>
        <begin position="405"/>
        <end position="417"/>
    </location>
</feature>
<feature type="compositionally biased region" description="Low complexity" evidence="6">
    <location>
        <begin position="388"/>
        <end position="398"/>
    </location>
</feature>
<feature type="region of interest" description="Disordered" evidence="6">
    <location>
        <begin position="1409"/>
        <end position="1463"/>
    </location>
</feature>
<feature type="compositionally biased region" description="Polar residues" evidence="6">
    <location>
        <begin position="1414"/>
        <end position="1435"/>
    </location>
</feature>
<feature type="compositionally biased region" description="Polar residues" evidence="6">
    <location>
        <begin position="290"/>
        <end position="305"/>
    </location>
</feature>
<feature type="region of interest" description="Disordered" evidence="6">
    <location>
        <begin position="1137"/>
        <end position="1161"/>
    </location>
</feature>
<feature type="region of interest" description="Disordered" evidence="6">
    <location>
        <begin position="620"/>
        <end position="685"/>
    </location>
</feature>
<comment type="similarity">
    <text evidence="2">Belongs to the SNF5 family.</text>
</comment>
<feature type="compositionally biased region" description="Basic and acidic residues" evidence="6">
    <location>
        <begin position="1137"/>
        <end position="1148"/>
    </location>
</feature>
<feature type="compositionally biased region" description="Basic and acidic residues" evidence="6">
    <location>
        <begin position="822"/>
        <end position="849"/>
    </location>
</feature>
<evidence type="ECO:0000256" key="3">
    <source>
        <dbReference type="ARBA" id="ARBA00023015"/>
    </source>
</evidence>
<feature type="region of interest" description="Disordered" evidence="6">
    <location>
        <begin position="1"/>
        <end position="24"/>
    </location>
</feature>
<dbReference type="PANTHER" id="PTHR10019">
    <property type="entry name" value="SNF5"/>
    <property type="match status" value="1"/>
</dbReference>